<dbReference type="RefSeq" id="WP_367953797.1">
    <property type="nucleotide sequence ID" value="NZ_JBDPGJ010000002.1"/>
</dbReference>
<dbReference type="PANTHER" id="PTHR33376">
    <property type="match status" value="1"/>
</dbReference>
<sequence>MKHHAWTIAIAALLAAPGVGVSEELKVAHISAESSPISGADRHFAKEVERLTGGDLTMRFFWSGSLGSGNEIIHLISSGAIPAGVTAPVYYPSELPIDGVTNALPFTFPSAGAAMDAKREIAKTDAALEEYKRAGVYPILHHGLANLHLVCSKKAETLDELKGLKARSNGFYWPPAFEAIGITPISVPFNEMYESLQRNVIDCVFSTWAGAMAGRLGEVAKYWIDIDMGALSGPSFYVPYAMYKEGGWSPERIKAIDEAAEIAFDQEKEDIEQAEKDSVAKALEQGVELVQFKDSDKVRNAIPDMVDLWVEKETAGNVSQEAAKQAAEVINNIETSN</sequence>
<evidence type="ECO:0000256" key="1">
    <source>
        <dbReference type="ARBA" id="ARBA00022729"/>
    </source>
</evidence>
<proteinExistence type="predicted"/>
<dbReference type="EMBL" id="JBDPGJ010000002">
    <property type="protein sequence ID" value="MEX0405924.1"/>
    <property type="molecule type" value="Genomic_DNA"/>
</dbReference>
<comment type="caution">
    <text evidence="2">The sequence shown here is derived from an EMBL/GenBank/DDBJ whole genome shotgun (WGS) entry which is preliminary data.</text>
</comment>
<dbReference type="Proteomes" id="UP001556692">
    <property type="component" value="Unassembled WGS sequence"/>
</dbReference>
<reference evidence="2 3" key="1">
    <citation type="submission" date="2024-05" db="EMBL/GenBank/DDBJ databases">
        <authorList>
            <person name="Jiang F."/>
        </authorList>
    </citation>
    <scope>NUCLEOTIDE SEQUENCE [LARGE SCALE GENOMIC DNA]</scope>
    <source>
        <strain evidence="2 3">LZ166</strain>
    </source>
</reference>
<gene>
    <name evidence="2" type="primary">dctP</name>
    <name evidence="2" type="ORF">ABGN05_09650</name>
</gene>
<keyword evidence="3" id="KW-1185">Reference proteome</keyword>
<dbReference type="PANTHER" id="PTHR33376:SF5">
    <property type="entry name" value="EXTRACYTOPLASMIC SOLUTE RECEPTOR PROTEIN"/>
    <property type="match status" value="1"/>
</dbReference>
<dbReference type="Pfam" id="PF03480">
    <property type="entry name" value="DctP"/>
    <property type="match status" value="1"/>
</dbReference>
<dbReference type="InterPro" id="IPR018389">
    <property type="entry name" value="DctP_fam"/>
</dbReference>
<organism evidence="2 3">
    <name type="scientific">Aquibium pacificus</name>
    <dbReference type="NCBI Taxonomy" id="3153579"/>
    <lineage>
        <taxon>Bacteria</taxon>
        <taxon>Pseudomonadati</taxon>
        <taxon>Pseudomonadota</taxon>
        <taxon>Alphaproteobacteria</taxon>
        <taxon>Hyphomicrobiales</taxon>
        <taxon>Phyllobacteriaceae</taxon>
        <taxon>Aquibium</taxon>
    </lineage>
</organism>
<evidence type="ECO:0000313" key="2">
    <source>
        <dbReference type="EMBL" id="MEX0405924.1"/>
    </source>
</evidence>
<keyword evidence="1" id="KW-0732">Signal</keyword>
<dbReference type="Gene3D" id="3.40.190.170">
    <property type="entry name" value="Bacterial extracellular solute-binding protein, family 7"/>
    <property type="match status" value="1"/>
</dbReference>
<dbReference type="InterPro" id="IPR038404">
    <property type="entry name" value="TRAP_DctP_sf"/>
</dbReference>
<dbReference type="NCBIfam" id="NF037995">
    <property type="entry name" value="TRAP_S1"/>
    <property type="match status" value="1"/>
</dbReference>
<name>A0ABV3SIR1_9HYPH</name>
<accession>A0ABV3SIR1</accession>
<evidence type="ECO:0000313" key="3">
    <source>
        <dbReference type="Proteomes" id="UP001556692"/>
    </source>
</evidence>
<protein>
    <submittedName>
        <fullName evidence="2">TRAP transporter substrate-binding protein DctP</fullName>
    </submittedName>
</protein>